<keyword evidence="2" id="KW-0217">Developmental protein</keyword>
<keyword evidence="4" id="KW-0238">DNA-binding</keyword>
<feature type="compositionally biased region" description="Basic and acidic residues" evidence="7">
    <location>
        <begin position="171"/>
        <end position="181"/>
    </location>
</feature>
<feature type="region of interest" description="Disordered" evidence="7">
    <location>
        <begin position="159"/>
        <end position="181"/>
    </location>
</feature>
<dbReference type="AlphaFoldDB" id="A0AAD5BLL4"/>
<feature type="domain" description="TCP" evidence="8">
    <location>
        <begin position="63"/>
        <end position="121"/>
    </location>
</feature>
<comment type="subcellular location">
    <subcellularLocation>
        <location evidence="1">Nucleus</location>
    </subcellularLocation>
</comment>
<feature type="region of interest" description="Disordered" evidence="7">
    <location>
        <begin position="125"/>
        <end position="146"/>
    </location>
</feature>
<evidence type="ECO:0000259" key="8">
    <source>
        <dbReference type="PROSITE" id="PS51369"/>
    </source>
</evidence>
<dbReference type="InterPro" id="IPR017887">
    <property type="entry name" value="TF_TCP_subgr"/>
</dbReference>
<evidence type="ECO:0000259" key="9">
    <source>
        <dbReference type="PROSITE" id="PS51370"/>
    </source>
</evidence>
<keyword evidence="6" id="KW-0539">Nucleus</keyword>
<organism evidence="10 11">
    <name type="scientific">Ambrosia artemisiifolia</name>
    <name type="common">Common ragweed</name>
    <dbReference type="NCBI Taxonomy" id="4212"/>
    <lineage>
        <taxon>Eukaryota</taxon>
        <taxon>Viridiplantae</taxon>
        <taxon>Streptophyta</taxon>
        <taxon>Embryophyta</taxon>
        <taxon>Tracheophyta</taxon>
        <taxon>Spermatophyta</taxon>
        <taxon>Magnoliopsida</taxon>
        <taxon>eudicotyledons</taxon>
        <taxon>Gunneridae</taxon>
        <taxon>Pentapetalae</taxon>
        <taxon>asterids</taxon>
        <taxon>campanulids</taxon>
        <taxon>Asterales</taxon>
        <taxon>Asteraceae</taxon>
        <taxon>Asteroideae</taxon>
        <taxon>Heliantheae alliance</taxon>
        <taxon>Heliantheae</taxon>
        <taxon>Ambrosia</taxon>
    </lineage>
</organism>
<feature type="region of interest" description="Disordered" evidence="7">
    <location>
        <begin position="1"/>
        <end position="77"/>
    </location>
</feature>
<evidence type="ECO:0000256" key="4">
    <source>
        <dbReference type="ARBA" id="ARBA00023125"/>
    </source>
</evidence>
<sequence length="361" mass="40827">MQQYNHESLDSNYEEDAPLYGQFPSPFFDDIPHNHHQNMPNSAADEPPPSKTKRARKKRSAGKTDRHSKIHTAQGLRDRRMRLSLHIARKFFGLQDMLGFDKASKTIEWLFCQSKKAIDEVTDSVKSQNTTPRAAGRDNIESCDQSPVISDCEVDSGVEFDAGKQSNSNDNSKKPTESELLARELRGKARARARERTRERMKSKQVFVANPNEDFDQQQLGFSTNPNNHYTEGSSSSPLEYSGTHHVVFDPIHDLNNVAQRTEDYLGTSATNSSTYFPGYGYGYGGYGYNYNKSFENPPAGWLNSSNTFLGFLGGWDTENYGVYPDLAPSTGDEYYHGQHFSSVYIPPSNLMHFQTQNQRD</sequence>
<feature type="domain" description="R" evidence="9">
    <location>
        <begin position="183"/>
        <end position="200"/>
    </location>
</feature>
<accession>A0AAD5BLL4</accession>
<dbReference type="InterPro" id="IPR017888">
    <property type="entry name" value="CYC/TB1_R_domain"/>
</dbReference>
<keyword evidence="3" id="KW-0805">Transcription regulation</keyword>
<dbReference type="Pfam" id="PF03634">
    <property type="entry name" value="TCP"/>
    <property type="match status" value="1"/>
</dbReference>
<evidence type="ECO:0000256" key="6">
    <source>
        <dbReference type="ARBA" id="ARBA00023242"/>
    </source>
</evidence>
<dbReference type="PANTHER" id="PTHR31072">
    <property type="entry name" value="TRANSCRIPTION FACTOR TCP4-RELATED"/>
    <property type="match status" value="1"/>
</dbReference>
<feature type="compositionally biased region" description="Basic residues" evidence="7">
    <location>
        <begin position="51"/>
        <end position="61"/>
    </location>
</feature>
<reference evidence="10" key="1">
    <citation type="submission" date="2022-06" db="EMBL/GenBank/DDBJ databases">
        <title>Uncovering the hologenomic basis of an extraordinary plant invasion.</title>
        <authorList>
            <person name="Bieker V.C."/>
            <person name="Martin M.D."/>
            <person name="Gilbert T."/>
            <person name="Hodgins K."/>
            <person name="Battlay P."/>
            <person name="Petersen B."/>
            <person name="Wilson J."/>
        </authorList>
    </citation>
    <scope>NUCLEOTIDE SEQUENCE</scope>
    <source>
        <strain evidence="10">AA19_3_7</strain>
        <tissue evidence="10">Leaf</tissue>
    </source>
</reference>
<dbReference type="GO" id="GO:0005634">
    <property type="term" value="C:nucleus"/>
    <property type="evidence" value="ECO:0007669"/>
    <property type="project" value="UniProtKB-SubCell"/>
</dbReference>
<evidence type="ECO:0000313" key="10">
    <source>
        <dbReference type="EMBL" id="KAI7725600.1"/>
    </source>
</evidence>
<dbReference type="GO" id="GO:0043565">
    <property type="term" value="F:sequence-specific DNA binding"/>
    <property type="evidence" value="ECO:0007669"/>
    <property type="project" value="TreeGrafter"/>
</dbReference>
<evidence type="ECO:0000256" key="5">
    <source>
        <dbReference type="ARBA" id="ARBA00023163"/>
    </source>
</evidence>
<protein>
    <submittedName>
        <fullName evidence="10">Uncharacterized protein</fullName>
    </submittedName>
</protein>
<dbReference type="EMBL" id="JAMZMK010011895">
    <property type="protein sequence ID" value="KAI7725600.1"/>
    <property type="molecule type" value="Genomic_DNA"/>
</dbReference>
<dbReference type="PROSITE" id="PS51370">
    <property type="entry name" value="R"/>
    <property type="match status" value="1"/>
</dbReference>
<dbReference type="GO" id="GO:2000032">
    <property type="term" value="P:regulation of secondary shoot formation"/>
    <property type="evidence" value="ECO:0007669"/>
    <property type="project" value="TreeGrafter"/>
</dbReference>
<evidence type="ECO:0000256" key="3">
    <source>
        <dbReference type="ARBA" id="ARBA00023015"/>
    </source>
</evidence>
<name>A0AAD5BLL4_AMBAR</name>
<dbReference type="Proteomes" id="UP001206925">
    <property type="component" value="Unassembled WGS sequence"/>
</dbReference>
<keyword evidence="5" id="KW-0804">Transcription</keyword>
<evidence type="ECO:0000256" key="2">
    <source>
        <dbReference type="ARBA" id="ARBA00022473"/>
    </source>
</evidence>
<evidence type="ECO:0000256" key="1">
    <source>
        <dbReference type="ARBA" id="ARBA00004123"/>
    </source>
</evidence>
<dbReference type="PANTHER" id="PTHR31072:SF87">
    <property type="entry name" value="TRANSCRIPTION FACTOR TCP12"/>
    <property type="match status" value="1"/>
</dbReference>
<evidence type="ECO:0000313" key="11">
    <source>
        <dbReference type="Proteomes" id="UP001206925"/>
    </source>
</evidence>
<comment type="caution">
    <text evidence="10">The sequence shown here is derived from an EMBL/GenBank/DDBJ whole genome shotgun (WGS) entry which is preliminary data.</text>
</comment>
<evidence type="ECO:0000256" key="7">
    <source>
        <dbReference type="SAM" id="MobiDB-lite"/>
    </source>
</evidence>
<gene>
    <name evidence="10" type="ORF">M8C21_033262</name>
</gene>
<dbReference type="GO" id="GO:0003700">
    <property type="term" value="F:DNA-binding transcription factor activity"/>
    <property type="evidence" value="ECO:0007669"/>
    <property type="project" value="InterPro"/>
</dbReference>
<proteinExistence type="predicted"/>
<keyword evidence="11" id="KW-1185">Reference proteome</keyword>
<dbReference type="InterPro" id="IPR005333">
    <property type="entry name" value="Transcription_factor_TCP"/>
</dbReference>
<dbReference type="PROSITE" id="PS51369">
    <property type="entry name" value="TCP"/>
    <property type="match status" value="1"/>
</dbReference>